<dbReference type="Pfam" id="PF09976">
    <property type="entry name" value="TPR_21"/>
    <property type="match status" value="1"/>
</dbReference>
<keyword evidence="1" id="KW-0472">Membrane</keyword>
<dbReference type="Gene3D" id="1.25.40.10">
    <property type="entry name" value="Tetratricopeptide repeat domain"/>
    <property type="match status" value="1"/>
</dbReference>
<dbReference type="RefSeq" id="WP_154029429.1">
    <property type="nucleotide sequence ID" value="NZ_LR217710.1"/>
</dbReference>
<proteinExistence type="predicted"/>
<evidence type="ECO:0000259" key="2">
    <source>
        <dbReference type="Pfam" id="PF09976"/>
    </source>
</evidence>
<evidence type="ECO:0000313" key="4">
    <source>
        <dbReference type="Proteomes" id="UP000294344"/>
    </source>
</evidence>
<name>A0A451D7E3_9GAMM</name>
<keyword evidence="1" id="KW-1133">Transmembrane helix</keyword>
<dbReference type="InterPro" id="IPR011990">
    <property type="entry name" value="TPR-like_helical_dom_sf"/>
</dbReference>
<keyword evidence="1" id="KW-0812">Transmembrane</keyword>
<dbReference type="OrthoDB" id="6553964at2"/>
<dbReference type="Proteomes" id="UP000294344">
    <property type="component" value="Chromosome"/>
</dbReference>
<feature type="domain" description="Ancillary SecYEG translocon subunit/Cell division coordinator CpoB TPR" evidence="2">
    <location>
        <begin position="36"/>
        <end position="152"/>
    </location>
</feature>
<organism evidence="3 4">
    <name type="scientific">Buchnera aphidicola</name>
    <name type="common">Cinara curvipes</name>
    <dbReference type="NCBI Taxonomy" id="2518975"/>
    <lineage>
        <taxon>Bacteria</taxon>
        <taxon>Pseudomonadati</taxon>
        <taxon>Pseudomonadota</taxon>
        <taxon>Gammaproteobacteria</taxon>
        <taxon>Enterobacterales</taxon>
        <taxon>Erwiniaceae</taxon>
        <taxon>Buchnera</taxon>
    </lineage>
</organism>
<dbReference type="InterPro" id="IPR018704">
    <property type="entry name" value="SecYEG/CpoB_TPR"/>
</dbReference>
<accession>A0A451D7E3</accession>
<evidence type="ECO:0000256" key="1">
    <source>
        <dbReference type="SAM" id="Phobius"/>
    </source>
</evidence>
<protein>
    <submittedName>
        <fullName evidence="3">UPF0070 protein YfgM</fullName>
    </submittedName>
</protein>
<sequence length="167" mass="20305">MKYINFFTSYKKYFFSILFFLILSLSICTIVMNKINKRKTLNQNIEEFVKIINDFQKKKKYSLECKKIFFKKNKNIYGTLIGINLAKQLFFQKKYTESILIFEEILSYTKEENLRYLIKLNLVKIYIKQKKFTLALKIINNIYDKSWIGVFKKNKENIPSYYKEKKI</sequence>
<dbReference type="EMBL" id="LR217710">
    <property type="protein sequence ID" value="VFP81675.1"/>
    <property type="molecule type" value="Genomic_DNA"/>
</dbReference>
<evidence type="ECO:0000313" key="3">
    <source>
        <dbReference type="EMBL" id="VFP81675.1"/>
    </source>
</evidence>
<dbReference type="AlphaFoldDB" id="A0A451D7E3"/>
<gene>
    <name evidence="3" type="primary">yfgM</name>
    <name evidence="3" type="ORF">BUCICURV3402_408</name>
</gene>
<feature type="transmembrane region" description="Helical" evidence="1">
    <location>
        <begin position="13"/>
        <end position="32"/>
    </location>
</feature>
<reference evidence="3 4" key="1">
    <citation type="submission" date="2019-02" db="EMBL/GenBank/DDBJ databases">
        <authorList>
            <person name="Manzano-Marin A."/>
            <person name="Manzano-Marin A."/>
        </authorList>
    </citation>
    <scope>NUCLEOTIDE SEQUENCE [LARGE SCALE GENOMIC DNA]</scope>
    <source>
        <strain evidence="3 4">BuCicurvipes</strain>
    </source>
</reference>